<dbReference type="InterPro" id="IPR002068">
    <property type="entry name" value="A-crystallin/Hsp20_dom"/>
</dbReference>
<keyword evidence="6" id="KW-1185">Reference proteome</keyword>
<dbReference type="AlphaFoldDB" id="A0A7X9WBX3"/>
<reference evidence="6 7" key="1">
    <citation type="submission" date="2020-04" db="EMBL/GenBank/DDBJ databases">
        <title>The Epidemiology and Molecular Characteristics of Linezolid-Resistant Staphylococcus capitis in Huashan Hospital, Shanghai.</title>
        <authorList>
            <person name="Ding L."/>
            <person name="Li P."/>
            <person name="Yang Y."/>
            <person name="Lin D."/>
            <person name="Xu X."/>
        </authorList>
    </citation>
    <scope>NUCLEOTIDE SEQUENCE [LARGE SCALE GENOMIC DNA]</scope>
    <source>
        <strain evidence="5 7">12-86</strain>
        <strain evidence="4 6">17-84</strain>
    </source>
</reference>
<gene>
    <name evidence="5" type="ORF">HHM13_10960</name>
    <name evidence="4" type="ORF">HHM24_11030</name>
</gene>
<sequence length="138" mass="16136">MNNNDFFNNNFFKNDPSELFKDLGKQVYNQFSSRAFPTNIYDKNDAYVLEAELPGLSKEDISLKFEQHILTIKAYKKINNENYKSQLNERSNGELERRFEFDDIDKESIVANYTDGVLYVTLPKQINEDDKATTISIQ</sequence>
<dbReference type="PANTHER" id="PTHR11527">
    <property type="entry name" value="HEAT-SHOCK PROTEIN 20 FAMILY MEMBER"/>
    <property type="match status" value="1"/>
</dbReference>
<protein>
    <submittedName>
        <fullName evidence="5">Hsp20/alpha crystallin family protein</fullName>
    </submittedName>
</protein>
<dbReference type="Pfam" id="PF00011">
    <property type="entry name" value="HSP20"/>
    <property type="match status" value="1"/>
</dbReference>
<evidence type="ECO:0000256" key="2">
    <source>
        <dbReference type="RuleBase" id="RU003616"/>
    </source>
</evidence>
<feature type="domain" description="SHSP" evidence="3">
    <location>
        <begin position="29"/>
        <end position="138"/>
    </location>
</feature>
<evidence type="ECO:0000313" key="4">
    <source>
        <dbReference type="EMBL" id="NMK55250.1"/>
    </source>
</evidence>
<dbReference type="Gene3D" id="2.60.40.790">
    <property type="match status" value="1"/>
</dbReference>
<proteinExistence type="inferred from homology"/>
<comment type="caution">
    <text evidence="5">The sequence shown here is derived from an EMBL/GenBank/DDBJ whole genome shotgun (WGS) entry which is preliminary data.</text>
</comment>
<name>A0A7X9WBX3_STACP</name>
<dbReference type="EMBL" id="JABBLX010000044">
    <property type="protein sequence ID" value="NMK98580.1"/>
    <property type="molecule type" value="Genomic_DNA"/>
</dbReference>
<dbReference type="InterPro" id="IPR031107">
    <property type="entry name" value="Small_HSP"/>
</dbReference>
<dbReference type="RefSeq" id="WP_023351215.1">
    <property type="nucleotide sequence ID" value="NZ_CBCPJN010000002.1"/>
</dbReference>
<accession>A0A7X9WBX3</accession>
<evidence type="ECO:0000313" key="5">
    <source>
        <dbReference type="EMBL" id="NMK98580.1"/>
    </source>
</evidence>
<dbReference type="Proteomes" id="UP000550736">
    <property type="component" value="Unassembled WGS sequence"/>
</dbReference>
<evidence type="ECO:0000256" key="1">
    <source>
        <dbReference type="PROSITE-ProRule" id="PRU00285"/>
    </source>
</evidence>
<comment type="similarity">
    <text evidence="1 2">Belongs to the small heat shock protein (HSP20) family.</text>
</comment>
<evidence type="ECO:0000259" key="3">
    <source>
        <dbReference type="PROSITE" id="PS01031"/>
    </source>
</evidence>
<dbReference type="EMBL" id="JABBMI010000080">
    <property type="protein sequence ID" value="NMK55250.1"/>
    <property type="molecule type" value="Genomic_DNA"/>
</dbReference>
<dbReference type="Proteomes" id="UP000538955">
    <property type="component" value="Unassembled WGS sequence"/>
</dbReference>
<dbReference type="InterPro" id="IPR008978">
    <property type="entry name" value="HSP20-like_chaperone"/>
</dbReference>
<dbReference type="SUPFAM" id="SSF49764">
    <property type="entry name" value="HSP20-like chaperones"/>
    <property type="match status" value="1"/>
</dbReference>
<organism evidence="5 7">
    <name type="scientific">Staphylococcus capitis</name>
    <dbReference type="NCBI Taxonomy" id="29388"/>
    <lineage>
        <taxon>Bacteria</taxon>
        <taxon>Bacillati</taxon>
        <taxon>Bacillota</taxon>
        <taxon>Bacilli</taxon>
        <taxon>Bacillales</taxon>
        <taxon>Staphylococcaceae</taxon>
        <taxon>Staphylococcus</taxon>
    </lineage>
</organism>
<dbReference type="PROSITE" id="PS01031">
    <property type="entry name" value="SHSP"/>
    <property type="match status" value="1"/>
</dbReference>
<dbReference type="CDD" id="cd06464">
    <property type="entry name" value="ACD_sHsps-like"/>
    <property type="match status" value="1"/>
</dbReference>
<evidence type="ECO:0000313" key="7">
    <source>
        <dbReference type="Proteomes" id="UP000550736"/>
    </source>
</evidence>
<evidence type="ECO:0000313" key="6">
    <source>
        <dbReference type="Proteomes" id="UP000538955"/>
    </source>
</evidence>